<evidence type="ECO:0000256" key="7">
    <source>
        <dbReference type="PROSITE-ProRule" id="PRU00607"/>
    </source>
</evidence>
<dbReference type="Gene3D" id="3.40.50.880">
    <property type="match status" value="1"/>
</dbReference>
<comment type="subcellular location">
    <subcellularLocation>
        <location evidence="1">Secreted</location>
        <location evidence="1">Extracellular space</location>
    </subcellularLocation>
</comment>
<keyword evidence="5 7" id="KW-0378">Hydrolase</keyword>
<keyword evidence="4" id="KW-0732">Signal</keyword>
<dbReference type="GO" id="GO:0046900">
    <property type="term" value="P:tetrahydrofolylpolyglutamate metabolic process"/>
    <property type="evidence" value="ECO:0007669"/>
    <property type="project" value="TreeGrafter"/>
</dbReference>
<evidence type="ECO:0000256" key="4">
    <source>
        <dbReference type="ARBA" id="ARBA00022729"/>
    </source>
</evidence>
<sequence length="319" mass="37582">MKYSAFIFFYYHVVTAIGAPIIGVLTQETFSVEKCFPKQRYVGYIAASYVKFLESAGARIVPIWIGQEKKYYERVLQYTNGMLFPGGATYFNETNGYAEAAKVIYEMAQNLNDNGKYYPILGICLGMQVLAFASAKGKDIRVHCHCQKRTLPLIFDKDYRCSKLFRHAPDEILNILRSQNVTYNYHNYCLTDNTIHRNNLQDEWKLVTRNKDDEDIEFISTMEHKKYPFYGLQFHPEKSRFEFKETLDIKHNFNSTLVSQYFANFFIEKCKKNNNRFPNENLELNALIYNFSPAFTANNCSYFQMYMFTEEDFLNYQLK</sequence>
<keyword evidence="3" id="KW-0964">Secreted</keyword>
<keyword evidence="8" id="KW-1133">Transmembrane helix</keyword>
<evidence type="ECO:0000256" key="1">
    <source>
        <dbReference type="ARBA" id="ARBA00004239"/>
    </source>
</evidence>
<dbReference type="EMBL" id="JARQZJ010000066">
    <property type="protein sequence ID" value="KAK9880829.1"/>
    <property type="molecule type" value="Genomic_DNA"/>
</dbReference>
<comment type="caution">
    <text evidence="9">The sequence shown here is derived from an EMBL/GenBank/DDBJ whole genome shotgun (WGS) entry which is preliminary data.</text>
</comment>
<gene>
    <name evidence="9" type="ORF">WA026_013155</name>
</gene>
<dbReference type="InterPro" id="IPR029062">
    <property type="entry name" value="Class_I_gatase-like"/>
</dbReference>
<evidence type="ECO:0000313" key="10">
    <source>
        <dbReference type="Proteomes" id="UP001431783"/>
    </source>
</evidence>
<dbReference type="PANTHER" id="PTHR11315">
    <property type="entry name" value="PROTEASE FAMILY C26 GAMMA-GLUTAMYL HYDROLASE"/>
    <property type="match status" value="1"/>
</dbReference>
<evidence type="ECO:0000256" key="5">
    <source>
        <dbReference type="ARBA" id="ARBA00022801"/>
    </source>
</evidence>
<name>A0AAW1UN26_9CUCU</name>
<dbReference type="GO" id="GO:0005773">
    <property type="term" value="C:vacuole"/>
    <property type="evidence" value="ECO:0007669"/>
    <property type="project" value="TreeGrafter"/>
</dbReference>
<dbReference type="Pfam" id="PF07722">
    <property type="entry name" value="Peptidase_C26"/>
    <property type="match status" value="1"/>
</dbReference>
<organism evidence="9 10">
    <name type="scientific">Henosepilachna vigintioctopunctata</name>
    <dbReference type="NCBI Taxonomy" id="420089"/>
    <lineage>
        <taxon>Eukaryota</taxon>
        <taxon>Metazoa</taxon>
        <taxon>Ecdysozoa</taxon>
        <taxon>Arthropoda</taxon>
        <taxon>Hexapoda</taxon>
        <taxon>Insecta</taxon>
        <taxon>Pterygota</taxon>
        <taxon>Neoptera</taxon>
        <taxon>Endopterygota</taxon>
        <taxon>Coleoptera</taxon>
        <taxon>Polyphaga</taxon>
        <taxon>Cucujiformia</taxon>
        <taxon>Coccinelloidea</taxon>
        <taxon>Coccinellidae</taxon>
        <taxon>Epilachninae</taxon>
        <taxon>Epilachnini</taxon>
        <taxon>Henosepilachna</taxon>
    </lineage>
</organism>
<dbReference type="PANTHER" id="PTHR11315:SF0">
    <property type="entry name" value="FOLATE GAMMA-GLUTAMYL HYDROLASE"/>
    <property type="match status" value="1"/>
</dbReference>
<dbReference type="AlphaFoldDB" id="A0AAW1UN26"/>
<proteinExistence type="inferred from homology"/>
<dbReference type="InterPro" id="IPR015527">
    <property type="entry name" value="Pept_C26_g-glut_hydrolase"/>
</dbReference>
<dbReference type="PROSITE" id="PS51275">
    <property type="entry name" value="PEPTIDASE_C26_GGH"/>
    <property type="match status" value="1"/>
</dbReference>
<dbReference type="PROSITE" id="PS51273">
    <property type="entry name" value="GATASE_TYPE_1"/>
    <property type="match status" value="1"/>
</dbReference>
<dbReference type="Proteomes" id="UP001431783">
    <property type="component" value="Unassembled WGS sequence"/>
</dbReference>
<protein>
    <recommendedName>
        <fullName evidence="7">folate gamma-glutamyl hydrolase</fullName>
        <ecNumber evidence="7">3.4.19.9</ecNumber>
    </recommendedName>
</protein>
<feature type="active site" evidence="7">
    <location>
        <position position="235"/>
    </location>
</feature>
<evidence type="ECO:0000256" key="8">
    <source>
        <dbReference type="SAM" id="Phobius"/>
    </source>
</evidence>
<dbReference type="EC" id="3.4.19.9" evidence="7"/>
<dbReference type="GO" id="GO:0005576">
    <property type="term" value="C:extracellular region"/>
    <property type="evidence" value="ECO:0007669"/>
    <property type="project" value="UniProtKB-SubCell"/>
</dbReference>
<accession>A0AAW1UN26</accession>
<dbReference type="SUPFAM" id="SSF52317">
    <property type="entry name" value="Class I glutamine amidotransferase-like"/>
    <property type="match status" value="1"/>
</dbReference>
<dbReference type="InterPro" id="IPR011697">
    <property type="entry name" value="Peptidase_C26"/>
</dbReference>
<dbReference type="FunFam" id="3.40.50.880:FF:000024">
    <property type="entry name" value="Folate gamma-glutamyl hydrolase"/>
    <property type="match status" value="1"/>
</dbReference>
<feature type="active site" description="Proton donor" evidence="6">
    <location>
        <position position="235"/>
    </location>
</feature>
<comment type="similarity">
    <text evidence="2">Belongs to the peptidase C26 family.</text>
</comment>
<reference evidence="9 10" key="1">
    <citation type="submission" date="2023-03" db="EMBL/GenBank/DDBJ databases">
        <title>Genome insight into feeding habits of ladybird beetles.</title>
        <authorList>
            <person name="Li H.-S."/>
            <person name="Huang Y.-H."/>
            <person name="Pang H."/>
        </authorList>
    </citation>
    <scope>NUCLEOTIDE SEQUENCE [LARGE SCALE GENOMIC DNA]</scope>
    <source>
        <strain evidence="9">SYSU_2023b</strain>
        <tissue evidence="9">Whole body</tissue>
    </source>
</reference>
<feature type="active site" description="Nucleophile" evidence="6 7">
    <location>
        <position position="124"/>
    </location>
</feature>
<evidence type="ECO:0000256" key="6">
    <source>
        <dbReference type="PIRSR" id="PIRSR615527-1"/>
    </source>
</evidence>
<keyword evidence="10" id="KW-1185">Reference proteome</keyword>
<keyword evidence="8" id="KW-0472">Membrane</keyword>
<evidence type="ECO:0000256" key="3">
    <source>
        <dbReference type="ARBA" id="ARBA00022525"/>
    </source>
</evidence>
<evidence type="ECO:0000256" key="2">
    <source>
        <dbReference type="ARBA" id="ARBA00011083"/>
    </source>
</evidence>
<keyword evidence="8" id="KW-0812">Transmembrane</keyword>
<evidence type="ECO:0000313" key="9">
    <source>
        <dbReference type="EMBL" id="KAK9880829.1"/>
    </source>
</evidence>
<dbReference type="GO" id="GO:0034722">
    <property type="term" value="F:gamma-glutamyl-peptidase activity"/>
    <property type="evidence" value="ECO:0007669"/>
    <property type="project" value="UniProtKB-UniRule"/>
</dbReference>
<feature type="transmembrane region" description="Helical" evidence="8">
    <location>
        <begin position="7"/>
        <end position="25"/>
    </location>
</feature>
<comment type="catalytic activity">
    <reaction evidence="7">
        <text>(6S)-5,6,7,8-tetrahydrofolyl-(gamma-L-Glu)(n) + (n-1) H2O = (6S)-5,6,7,8-tetrahydrofolate + (n-1) L-glutamate</text>
        <dbReference type="Rhea" id="RHEA:56784"/>
        <dbReference type="Rhea" id="RHEA-COMP:14738"/>
        <dbReference type="ChEBI" id="CHEBI:15377"/>
        <dbReference type="ChEBI" id="CHEBI:29985"/>
        <dbReference type="ChEBI" id="CHEBI:57453"/>
        <dbReference type="ChEBI" id="CHEBI:141005"/>
        <dbReference type="EC" id="3.4.19.9"/>
    </reaction>
</comment>